<organism evidence="5 6">
    <name type="scientific">Granulimonas faecalis</name>
    <dbReference type="NCBI Taxonomy" id="2894155"/>
    <lineage>
        <taxon>Bacteria</taxon>
        <taxon>Bacillati</taxon>
        <taxon>Actinomycetota</taxon>
        <taxon>Coriobacteriia</taxon>
        <taxon>Coriobacteriales</taxon>
        <taxon>Kribbibacteriaceae</taxon>
        <taxon>Granulimonas</taxon>
    </lineage>
</organism>
<dbReference type="InterPro" id="IPR003593">
    <property type="entry name" value="AAA+_ATPase"/>
</dbReference>
<dbReference type="InterPro" id="IPR051782">
    <property type="entry name" value="ABC_Transporter_VariousFunc"/>
</dbReference>
<evidence type="ECO:0000313" key="6">
    <source>
        <dbReference type="Proteomes" id="UP001055025"/>
    </source>
</evidence>
<keyword evidence="2" id="KW-0547">Nucleotide-binding</keyword>
<gene>
    <name evidence="5" type="ORF">ATOP_06500</name>
</gene>
<dbReference type="Proteomes" id="UP001055025">
    <property type="component" value="Unassembled WGS sequence"/>
</dbReference>
<dbReference type="InterPro" id="IPR027417">
    <property type="entry name" value="P-loop_NTPase"/>
</dbReference>
<dbReference type="EMBL" id="BQKC01000001">
    <property type="protein sequence ID" value="GJM54995.1"/>
    <property type="molecule type" value="Genomic_DNA"/>
</dbReference>
<dbReference type="SUPFAM" id="SSF52540">
    <property type="entry name" value="P-loop containing nucleoside triphosphate hydrolases"/>
    <property type="match status" value="1"/>
</dbReference>
<dbReference type="GO" id="GO:0005524">
    <property type="term" value="F:ATP binding"/>
    <property type="evidence" value="ECO:0007669"/>
    <property type="project" value="UniProtKB-KW"/>
</dbReference>
<sequence length="228" mass="25111">MLEVSNLAAGYGWSPVFRNISFRLRRGEVVGLAAPNGVGKTTLMRALAGDVPAGKGSVVEADGQKRLPGRSRRWPVYYSGWQQVTQRCPLSAFELMGHAAGCWGSDACTEAIGDRLGVLSFWKRPLRSYSQGMIQQTLLAMASATEAPYTLLDEPMNALDPLRTKQAELEVRAMARAGRTVLISSHLLEGLQRICDRVLFLHCDAVEEVKGNVDLREGFFSCYETSRE</sequence>
<dbReference type="GO" id="GO:0016887">
    <property type="term" value="F:ATP hydrolysis activity"/>
    <property type="evidence" value="ECO:0007669"/>
    <property type="project" value="InterPro"/>
</dbReference>
<accession>A0AAV5AZX2</accession>
<comment type="caution">
    <text evidence="5">The sequence shown here is derived from an EMBL/GenBank/DDBJ whole genome shotgun (WGS) entry which is preliminary data.</text>
</comment>
<keyword evidence="6" id="KW-1185">Reference proteome</keyword>
<evidence type="ECO:0000259" key="4">
    <source>
        <dbReference type="PROSITE" id="PS50893"/>
    </source>
</evidence>
<dbReference type="PROSITE" id="PS50893">
    <property type="entry name" value="ABC_TRANSPORTER_2"/>
    <property type="match status" value="1"/>
</dbReference>
<evidence type="ECO:0000256" key="3">
    <source>
        <dbReference type="ARBA" id="ARBA00022840"/>
    </source>
</evidence>
<evidence type="ECO:0000256" key="2">
    <source>
        <dbReference type="ARBA" id="ARBA00022741"/>
    </source>
</evidence>
<protein>
    <recommendedName>
        <fullName evidence="4">ABC transporter domain-containing protein</fullName>
    </recommendedName>
</protein>
<keyword evidence="1" id="KW-0813">Transport</keyword>
<dbReference type="Gene3D" id="3.40.50.300">
    <property type="entry name" value="P-loop containing nucleotide triphosphate hydrolases"/>
    <property type="match status" value="1"/>
</dbReference>
<dbReference type="Pfam" id="PF00005">
    <property type="entry name" value="ABC_tran"/>
    <property type="match status" value="1"/>
</dbReference>
<dbReference type="PANTHER" id="PTHR42939:SF1">
    <property type="entry name" value="ABC TRANSPORTER ATP-BINDING PROTEIN ALBC-RELATED"/>
    <property type="match status" value="1"/>
</dbReference>
<dbReference type="SMART" id="SM00382">
    <property type="entry name" value="AAA"/>
    <property type="match status" value="1"/>
</dbReference>
<evidence type="ECO:0000256" key="1">
    <source>
        <dbReference type="ARBA" id="ARBA00022448"/>
    </source>
</evidence>
<feature type="domain" description="ABC transporter" evidence="4">
    <location>
        <begin position="2"/>
        <end position="228"/>
    </location>
</feature>
<proteinExistence type="predicted"/>
<evidence type="ECO:0000313" key="5">
    <source>
        <dbReference type="EMBL" id="GJM54995.1"/>
    </source>
</evidence>
<dbReference type="AlphaFoldDB" id="A0AAV5AZX2"/>
<reference evidence="5" key="1">
    <citation type="journal article" date="2022" name="Int. J. Syst. Evol. Microbiol.">
        <title>Granulimonas faecalis gen. nov., sp. nov., and Leptogranulimonas caecicola gen. nov., sp. nov., novel lactate-producing Atopobiaceae bacteria isolated from mouse intestines, and an emended description of the family Atopobiaceae.</title>
        <authorList>
            <person name="Morinaga K."/>
            <person name="Kusada H."/>
            <person name="Sakamoto S."/>
            <person name="Murakami T."/>
            <person name="Toyoda A."/>
            <person name="Mori H."/>
            <person name="Meng X.Y."/>
            <person name="Takashino M."/>
            <person name="Murotomi K."/>
            <person name="Tamaki H."/>
        </authorList>
    </citation>
    <scope>NUCLEOTIDE SEQUENCE</scope>
    <source>
        <strain evidence="5">OPF53</strain>
    </source>
</reference>
<dbReference type="InterPro" id="IPR003439">
    <property type="entry name" value="ABC_transporter-like_ATP-bd"/>
</dbReference>
<keyword evidence="3" id="KW-0067">ATP-binding</keyword>
<dbReference type="RefSeq" id="WP_265590644.1">
    <property type="nucleotide sequence ID" value="NZ_BQKC01000001.1"/>
</dbReference>
<dbReference type="PANTHER" id="PTHR42939">
    <property type="entry name" value="ABC TRANSPORTER ATP-BINDING PROTEIN ALBC-RELATED"/>
    <property type="match status" value="1"/>
</dbReference>
<name>A0AAV5AZX2_9ACTN</name>